<protein>
    <submittedName>
        <fullName evidence="2">Phosphatase and actin regulator 4</fullName>
    </submittedName>
</protein>
<feature type="region of interest" description="Disordered" evidence="1">
    <location>
        <begin position="141"/>
        <end position="170"/>
    </location>
</feature>
<accession>A0A226F3W3</accession>
<feature type="compositionally biased region" description="Low complexity" evidence="1">
    <location>
        <begin position="146"/>
        <end position="156"/>
    </location>
</feature>
<name>A0A226F3W3_FOLCA</name>
<keyword evidence="3" id="KW-1185">Reference proteome</keyword>
<feature type="region of interest" description="Disordered" evidence="1">
    <location>
        <begin position="17"/>
        <end position="58"/>
    </location>
</feature>
<comment type="caution">
    <text evidence="2">The sequence shown here is derived from an EMBL/GenBank/DDBJ whole genome shotgun (WGS) entry which is preliminary data.</text>
</comment>
<dbReference type="OrthoDB" id="5563016at2759"/>
<evidence type="ECO:0000256" key="1">
    <source>
        <dbReference type="SAM" id="MobiDB-lite"/>
    </source>
</evidence>
<evidence type="ECO:0000313" key="3">
    <source>
        <dbReference type="Proteomes" id="UP000198287"/>
    </source>
</evidence>
<reference evidence="2 3" key="1">
    <citation type="submission" date="2015-12" db="EMBL/GenBank/DDBJ databases">
        <title>The genome of Folsomia candida.</title>
        <authorList>
            <person name="Faddeeva A."/>
            <person name="Derks M.F."/>
            <person name="Anvar Y."/>
            <person name="Smit S."/>
            <person name="Van Straalen N."/>
            <person name="Roelofs D."/>
        </authorList>
    </citation>
    <scope>NUCLEOTIDE SEQUENCE [LARGE SCALE GENOMIC DNA]</scope>
    <source>
        <strain evidence="2 3">VU population</strain>
        <tissue evidence="2">Whole body</tissue>
    </source>
</reference>
<dbReference type="EMBL" id="LNIX01000001">
    <property type="protein sequence ID" value="OXA64147.1"/>
    <property type="molecule type" value="Genomic_DNA"/>
</dbReference>
<gene>
    <name evidence="2" type="ORF">Fcan01_03670</name>
</gene>
<organism evidence="2 3">
    <name type="scientific">Folsomia candida</name>
    <name type="common">Springtail</name>
    <dbReference type="NCBI Taxonomy" id="158441"/>
    <lineage>
        <taxon>Eukaryota</taxon>
        <taxon>Metazoa</taxon>
        <taxon>Ecdysozoa</taxon>
        <taxon>Arthropoda</taxon>
        <taxon>Hexapoda</taxon>
        <taxon>Collembola</taxon>
        <taxon>Entomobryomorpha</taxon>
        <taxon>Isotomoidea</taxon>
        <taxon>Isotomidae</taxon>
        <taxon>Proisotominae</taxon>
        <taxon>Folsomia</taxon>
    </lineage>
</organism>
<proteinExistence type="predicted"/>
<dbReference type="STRING" id="158441.A0A226F3W3"/>
<evidence type="ECO:0000313" key="2">
    <source>
        <dbReference type="EMBL" id="OXA64147.1"/>
    </source>
</evidence>
<dbReference type="Proteomes" id="UP000198287">
    <property type="component" value="Unassembled WGS sequence"/>
</dbReference>
<sequence>MDDFRLNYTNATEWFYERHEGEEDEKEAQQELNEKARNDQDDAIIKDERSDPSNSNFENEQDLELLDVYPLTLPFRVGRIIKKMAPVTTFCATIPNNNHNLVLNNLNRTKSLDNLNFEEKRQLISSTLSLADILTQVKTKPLNGIGPRSSSVGPPSSRSPPPPRKSKFSSFGRLFKPWKWKRKKKSDKFEAASRCKLVEYYMTKC</sequence>
<feature type="compositionally biased region" description="Basic and acidic residues" evidence="1">
    <location>
        <begin position="17"/>
        <end position="51"/>
    </location>
</feature>
<dbReference type="AlphaFoldDB" id="A0A226F3W3"/>